<dbReference type="OrthoDB" id="6088936at2"/>
<reference evidence="1 2" key="1">
    <citation type="submission" date="2019-08" db="EMBL/GenBank/DDBJ databases">
        <title>Complete genome sequence of Kushneria sp. YCWA18, a halophilic phosphate-solubilizing bacterium isolated from Daqiao saltern in China.</title>
        <authorList>
            <person name="Du G.-X."/>
            <person name="Qu L.-Y."/>
        </authorList>
    </citation>
    <scope>NUCLEOTIDE SEQUENCE [LARGE SCALE GENOMIC DNA]</scope>
    <source>
        <strain evidence="1 2">YCWA18</strain>
    </source>
</reference>
<dbReference type="Proteomes" id="UP000322553">
    <property type="component" value="Chromosome"/>
</dbReference>
<dbReference type="EMBL" id="CP043420">
    <property type="protein sequence ID" value="QEL10503.1"/>
    <property type="molecule type" value="Genomic_DNA"/>
</dbReference>
<dbReference type="RefSeq" id="WP_070976075.1">
    <property type="nucleotide sequence ID" value="NZ_CP043420.1"/>
</dbReference>
<keyword evidence="2" id="KW-1185">Reference proteome</keyword>
<dbReference type="AlphaFoldDB" id="A0A1S1P080"/>
<sequence length="146" mass="16872">MSTGLYPLFDISIKFEQSHLFFPELVSWALGVVFLIILVTRTRPLLQAFSDRNRGVLFGRGMDRFRFWGTLALIVVYFIAMNEMGQVWPYTGYGFLFSSIIFIFLLSLLYLHDRTPRHLVIITLNAVIAPLVAWLILARLFNITLP</sequence>
<proteinExistence type="predicted"/>
<name>A0A1S1P080_9GAMM</name>
<evidence type="ECO:0000313" key="1">
    <source>
        <dbReference type="EMBL" id="QEL10503.1"/>
    </source>
</evidence>
<evidence type="ECO:0000313" key="2">
    <source>
        <dbReference type="Proteomes" id="UP000322553"/>
    </source>
</evidence>
<organism evidence="1 2">
    <name type="scientific">Kushneria phosphatilytica</name>
    <dbReference type="NCBI Taxonomy" id="657387"/>
    <lineage>
        <taxon>Bacteria</taxon>
        <taxon>Pseudomonadati</taxon>
        <taxon>Pseudomonadota</taxon>
        <taxon>Gammaproteobacteria</taxon>
        <taxon>Oceanospirillales</taxon>
        <taxon>Halomonadaceae</taxon>
        <taxon>Kushneria</taxon>
    </lineage>
</organism>
<dbReference type="KEGG" id="kuy:FY550_04675"/>
<dbReference type="Pfam" id="PF07331">
    <property type="entry name" value="TctB"/>
    <property type="match status" value="1"/>
</dbReference>
<gene>
    <name evidence="1" type="ORF">FY550_04675</name>
</gene>
<accession>A0A1S1P080</accession>
<dbReference type="InterPro" id="IPR009936">
    <property type="entry name" value="DUF1468"/>
</dbReference>
<protein>
    <submittedName>
        <fullName evidence="1">Tripartite tricarboxylate transporter</fullName>
    </submittedName>
</protein>